<keyword evidence="12" id="KW-1185">Reference proteome</keyword>
<evidence type="ECO:0000256" key="8">
    <source>
        <dbReference type="ARBA" id="ARBA00023004"/>
    </source>
</evidence>
<sequence>MDNSINESSLSAREHLLFNERDNNLEHLQREMNKINWDDLKQAVKNFRGILQSYHSNKDDWNIFCKSKQEEGYSRNEIIVVPNMYSLVLMVWKPFKGNFIHDHGGSHGLVKILQGRLVEEHYSYHQEKEMGKRLEKENEITLEYNEVNDHNCFKDFHRMYNPDAKEVAVSLHVYAPPLEKCRLINNESNDTEVVQMKCTSRRGEMTTLTENNELSDDSAQVSFGERKSPVSPDVKCRVYEPESKSSYNIEPTLHTADGVRRRVNYSLS</sequence>
<evidence type="ECO:0000256" key="9">
    <source>
        <dbReference type="PIRSR" id="PIRSR610300-51"/>
    </source>
</evidence>
<evidence type="ECO:0000256" key="7">
    <source>
        <dbReference type="ARBA" id="ARBA00023002"/>
    </source>
</evidence>
<dbReference type="SUPFAM" id="SSF51182">
    <property type="entry name" value="RmlC-like cupins"/>
    <property type="match status" value="1"/>
</dbReference>
<dbReference type="AlphaFoldDB" id="A0AAV2H8S1"/>
<dbReference type="InterPro" id="IPR014710">
    <property type="entry name" value="RmlC-like_jellyroll"/>
</dbReference>
<dbReference type="InterPro" id="IPR011051">
    <property type="entry name" value="RmlC_Cupin_sf"/>
</dbReference>
<dbReference type="EMBL" id="CAXITT010000060">
    <property type="protein sequence ID" value="CAL1530017.1"/>
    <property type="molecule type" value="Genomic_DNA"/>
</dbReference>
<name>A0AAV2H8S1_LYMST</name>
<protein>
    <recommendedName>
        <fullName evidence="3 10">Cysteine dioxygenase</fullName>
        <ecNumber evidence="3 10">1.13.11.20</ecNumber>
    </recommendedName>
</protein>
<dbReference type="GO" id="GO:0042412">
    <property type="term" value="P:taurine biosynthetic process"/>
    <property type="evidence" value="ECO:0007669"/>
    <property type="project" value="UniProtKB-UniRule"/>
</dbReference>
<dbReference type="CDD" id="cd10548">
    <property type="entry name" value="cupin_CDO"/>
    <property type="match status" value="1"/>
</dbReference>
<dbReference type="PANTHER" id="PTHR12918:SF1">
    <property type="entry name" value="CYSTEINE DIOXYGENASE TYPE 1"/>
    <property type="match status" value="1"/>
</dbReference>
<dbReference type="GO" id="GO:0008198">
    <property type="term" value="F:ferrous iron binding"/>
    <property type="evidence" value="ECO:0007669"/>
    <property type="project" value="TreeGrafter"/>
</dbReference>
<dbReference type="InterPro" id="IPR010300">
    <property type="entry name" value="CDO_1"/>
</dbReference>
<evidence type="ECO:0000256" key="2">
    <source>
        <dbReference type="ARBA" id="ARBA00006622"/>
    </source>
</evidence>
<dbReference type="EC" id="1.13.11.20" evidence="3 10"/>
<dbReference type="PANTHER" id="PTHR12918">
    <property type="entry name" value="CYSTEINE DIOXYGENASE"/>
    <property type="match status" value="1"/>
</dbReference>
<comment type="pathway">
    <text evidence="1 10">Organosulfur biosynthesis; taurine biosynthesis; hypotaurine from L-cysteine: step 1/2.</text>
</comment>
<comment type="caution">
    <text evidence="11">The sequence shown here is derived from an EMBL/GenBank/DDBJ whole genome shotgun (WGS) entry which is preliminary data.</text>
</comment>
<reference evidence="11 12" key="1">
    <citation type="submission" date="2024-04" db="EMBL/GenBank/DDBJ databases">
        <authorList>
            <consortium name="Genoscope - CEA"/>
            <person name="William W."/>
        </authorList>
    </citation>
    <scope>NUCLEOTIDE SEQUENCE [LARGE SCALE GENOMIC DNA]</scope>
</reference>
<evidence type="ECO:0000256" key="4">
    <source>
        <dbReference type="ARBA" id="ARBA00022723"/>
    </source>
</evidence>
<evidence type="ECO:0000256" key="10">
    <source>
        <dbReference type="RuleBase" id="RU366010"/>
    </source>
</evidence>
<comment type="catalytic activity">
    <reaction evidence="10">
        <text>L-cysteine + O2 = 3-sulfino-L-alanine + H(+)</text>
        <dbReference type="Rhea" id="RHEA:20441"/>
        <dbReference type="ChEBI" id="CHEBI:15378"/>
        <dbReference type="ChEBI" id="CHEBI:15379"/>
        <dbReference type="ChEBI" id="CHEBI:35235"/>
        <dbReference type="ChEBI" id="CHEBI:61085"/>
        <dbReference type="EC" id="1.13.11.20"/>
    </reaction>
</comment>
<organism evidence="11 12">
    <name type="scientific">Lymnaea stagnalis</name>
    <name type="common">Great pond snail</name>
    <name type="synonym">Helix stagnalis</name>
    <dbReference type="NCBI Taxonomy" id="6523"/>
    <lineage>
        <taxon>Eukaryota</taxon>
        <taxon>Metazoa</taxon>
        <taxon>Spiralia</taxon>
        <taxon>Lophotrochozoa</taxon>
        <taxon>Mollusca</taxon>
        <taxon>Gastropoda</taxon>
        <taxon>Heterobranchia</taxon>
        <taxon>Euthyneura</taxon>
        <taxon>Panpulmonata</taxon>
        <taxon>Hygrophila</taxon>
        <taxon>Lymnaeoidea</taxon>
        <taxon>Lymnaeidae</taxon>
        <taxon>Lymnaea</taxon>
    </lineage>
</organism>
<feature type="binding site" evidence="9">
    <location>
        <position position="157"/>
    </location>
    <ligand>
        <name>Fe cation</name>
        <dbReference type="ChEBI" id="CHEBI:24875"/>
        <note>catalytic</note>
    </ligand>
</feature>
<evidence type="ECO:0000256" key="1">
    <source>
        <dbReference type="ARBA" id="ARBA00004759"/>
    </source>
</evidence>
<dbReference type="Gene3D" id="2.60.120.10">
    <property type="entry name" value="Jelly Rolls"/>
    <property type="match status" value="1"/>
</dbReference>
<proteinExistence type="inferred from homology"/>
<evidence type="ECO:0000313" key="11">
    <source>
        <dbReference type="EMBL" id="CAL1530017.1"/>
    </source>
</evidence>
<gene>
    <name evidence="11" type="ORF">GSLYS_00004150001</name>
</gene>
<feature type="binding site" evidence="9">
    <location>
        <position position="101"/>
    </location>
    <ligand>
        <name>Fe cation</name>
        <dbReference type="ChEBI" id="CHEBI:24875"/>
        <note>catalytic</note>
    </ligand>
</feature>
<comment type="cofactor">
    <cofactor evidence="10">
        <name>Fe cation</name>
        <dbReference type="ChEBI" id="CHEBI:24875"/>
    </cofactor>
    <text evidence="10">Binds 1 Fe cation per subunit.</text>
</comment>
<dbReference type="Pfam" id="PF05995">
    <property type="entry name" value="CDO_I"/>
    <property type="match status" value="1"/>
</dbReference>
<evidence type="ECO:0000256" key="6">
    <source>
        <dbReference type="ARBA" id="ARBA00022964"/>
    </source>
</evidence>
<comment type="similarity">
    <text evidence="2 10">Belongs to the cysteine dioxygenase family.</text>
</comment>
<dbReference type="Proteomes" id="UP001497497">
    <property type="component" value="Unassembled WGS sequence"/>
</dbReference>
<accession>A0AAV2H8S1</accession>
<keyword evidence="8 9" id="KW-0408">Iron</keyword>
<evidence type="ECO:0000256" key="3">
    <source>
        <dbReference type="ARBA" id="ARBA00013133"/>
    </source>
</evidence>
<dbReference type="GO" id="GO:0017172">
    <property type="term" value="F:cysteine dioxygenase activity"/>
    <property type="evidence" value="ECO:0007669"/>
    <property type="project" value="UniProtKB-UniRule"/>
</dbReference>
<keyword evidence="4 9" id="KW-0479">Metal-binding</keyword>
<feature type="binding site" evidence="9">
    <location>
        <position position="103"/>
    </location>
    <ligand>
        <name>Fe cation</name>
        <dbReference type="ChEBI" id="CHEBI:24875"/>
        <note>catalytic</note>
    </ligand>
</feature>
<evidence type="ECO:0000313" key="12">
    <source>
        <dbReference type="Proteomes" id="UP001497497"/>
    </source>
</evidence>
<keyword evidence="6 10" id="KW-0223">Dioxygenase</keyword>
<evidence type="ECO:0000256" key="5">
    <source>
        <dbReference type="ARBA" id="ARBA00022784"/>
    </source>
</evidence>
<keyword evidence="5" id="KW-0883">Thioether bond</keyword>
<keyword evidence="7 10" id="KW-0560">Oxidoreductase</keyword>